<dbReference type="PANTHER" id="PTHR31635:SF196">
    <property type="entry name" value="REVERSE TRANSCRIPTASE DOMAIN-CONTAINING PROTEIN-RELATED"/>
    <property type="match status" value="1"/>
</dbReference>
<evidence type="ECO:0000313" key="2">
    <source>
        <dbReference type="Proteomes" id="UP000001646"/>
    </source>
</evidence>
<reference evidence="1" key="3">
    <citation type="submission" date="2025-09" db="UniProtKB">
        <authorList>
            <consortium name="Ensembl"/>
        </authorList>
    </citation>
    <scope>IDENTIFICATION</scope>
</reference>
<dbReference type="Ensembl" id="ENSACAT00000054790.1">
    <property type="protein sequence ID" value="ENSACAP00000041279.1"/>
    <property type="gene ID" value="ENSACAG00000036406.1"/>
</dbReference>
<dbReference type="InParanoid" id="A0A803U1D9"/>
<evidence type="ECO:0000313" key="1">
    <source>
        <dbReference type="Ensembl" id="ENSACAP00000041279.1"/>
    </source>
</evidence>
<organism evidence="1 2">
    <name type="scientific">Anolis carolinensis</name>
    <name type="common">Green anole</name>
    <name type="synonym">American chameleon</name>
    <dbReference type="NCBI Taxonomy" id="28377"/>
    <lineage>
        <taxon>Eukaryota</taxon>
        <taxon>Metazoa</taxon>
        <taxon>Chordata</taxon>
        <taxon>Craniata</taxon>
        <taxon>Vertebrata</taxon>
        <taxon>Euteleostomi</taxon>
        <taxon>Lepidosauria</taxon>
        <taxon>Squamata</taxon>
        <taxon>Bifurcata</taxon>
        <taxon>Unidentata</taxon>
        <taxon>Episquamata</taxon>
        <taxon>Toxicofera</taxon>
        <taxon>Iguania</taxon>
        <taxon>Dactyloidae</taxon>
        <taxon>Anolis</taxon>
    </lineage>
</organism>
<evidence type="ECO:0008006" key="3">
    <source>
        <dbReference type="Google" id="ProtNLM"/>
    </source>
</evidence>
<dbReference type="Proteomes" id="UP000001646">
    <property type="component" value="Unplaced"/>
</dbReference>
<protein>
    <recommendedName>
        <fullName evidence="3">Reverse transcriptase zinc-binding domain-containing protein</fullName>
    </recommendedName>
</protein>
<dbReference type="PANTHER" id="PTHR31635">
    <property type="entry name" value="REVERSE TRANSCRIPTASE DOMAIN-CONTAINING PROTEIN-RELATED"/>
    <property type="match status" value="1"/>
</dbReference>
<proteinExistence type="predicted"/>
<sequence length="471" mass="57898">MKYLGIYISTNNTHLLKYNYDFKWKEIKKDLNNWNNLGLSLLGRIATIKTYILPKMLFLFQNLQIIRSPRPFAKWQKDISKFIWQGRKPRIKIKNLIDDRTRGGMNLPDLRLYYESCALTWVRDWLFSKNKKILNLEGYNLKFGWQTYTWGTPDKNEKRIFKNHIIRDSLNKIWTKYKNRIFPKTPLWLSPLETTLKYRHRKTNWPTYRDILIRQDNNYCLKSQEEIQETFPQITWLHHRQIKEQFKKDKQIGFMMKDSEWEKNLKSYNKTMTKIYKKLLEWDTETEHVKACMTHWARDIGRPIRYEEWETNWNKKIKFTYATDLKENQYKMQYRWYITPKKLGLYKKDIRIKCWKCQKQEGNFYHMWWTCPKTKKYWKEIHKECGKIMKKNTQLRPELYLLGLTNTKLEANEEKILNYLVIGARIVFAKVWRSNQIPTTDQWLLKIWEIRNMDKLTFLMKKQQGKPNERN</sequence>
<reference evidence="1" key="1">
    <citation type="submission" date="2009-12" db="EMBL/GenBank/DDBJ databases">
        <title>The Genome Sequence of Anolis carolinensis (Green Anole Lizard).</title>
        <authorList>
            <consortium name="The Genome Sequencing Platform"/>
            <person name="Di Palma F."/>
            <person name="Alfoldi J."/>
            <person name="Heiman D."/>
            <person name="Young S."/>
            <person name="Grabherr M."/>
            <person name="Johnson J."/>
            <person name="Lander E.S."/>
            <person name="Lindblad-Toh K."/>
        </authorList>
    </citation>
    <scope>NUCLEOTIDE SEQUENCE [LARGE SCALE GENOMIC DNA]</scope>
    <source>
        <strain evidence="1">JBL SC #1</strain>
    </source>
</reference>
<dbReference type="AlphaFoldDB" id="A0A803U1D9"/>
<reference evidence="1" key="2">
    <citation type="submission" date="2025-08" db="UniProtKB">
        <authorList>
            <consortium name="Ensembl"/>
        </authorList>
    </citation>
    <scope>IDENTIFICATION</scope>
</reference>
<dbReference type="GeneTree" id="ENSGT01150000286925"/>
<keyword evidence="2" id="KW-1185">Reference proteome</keyword>
<name>A0A803U1D9_ANOCA</name>
<accession>A0A803U1D9</accession>